<organism evidence="1 2">
    <name type="scientific">Couchioplanes caeruleus subsp. caeruleus</name>
    <dbReference type="NCBI Taxonomy" id="56427"/>
    <lineage>
        <taxon>Bacteria</taxon>
        <taxon>Bacillati</taxon>
        <taxon>Actinomycetota</taxon>
        <taxon>Actinomycetes</taxon>
        <taxon>Micromonosporales</taxon>
        <taxon>Micromonosporaceae</taxon>
        <taxon>Couchioplanes</taxon>
    </lineage>
</organism>
<proteinExistence type="predicted"/>
<dbReference type="RefSeq" id="WP_071807787.1">
    <property type="nucleotide sequence ID" value="NZ_MEIA01000285.1"/>
</dbReference>
<name>A0A1K0GL29_9ACTN</name>
<sequence>MGAGVLLQVERSGQCVEEDMYPGTRLAALTAIDSGITCMLAVALAPTSDAQIVLETAIPAVNEALAVGVRPGLSIDVDLAALRAEVEESRAHILRSASGIDTARAAAAVG</sequence>
<keyword evidence="2" id="KW-1185">Reference proteome</keyword>
<protein>
    <submittedName>
        <fullName evidence="1">Uncharacterized protein</fullName>
    </submittedName>
</protein>
<evidence type="ECO:0000313" key="1">
    <source>
        <dbReference type="EMBL" id="OJF11708.1"/>
    </source>
</evidence>
<dbReference type="Proteomes" id="UP000182486">
    <property type="component" value="Unassembled WGS sequence"/>
</dbReference>
<reference evidence="1 2" key="1">
    <citation type="submission" date="2016-09" db="EMBL/GenBank/DDBJ databases">
        <title>Couchioplanes caeruleus draft genome sequence.</title>
        <authorList>
            <person name="Sheehan J."/>
            <person name="Caffrey P."/>
        </authorList>
    </citation>
    <scope>NUCLEOTIDE SEQUENCE [LARGE SCALE GENOMIC DNA]</scope>
    <source>
        <strain evidence="1 2">DSM 43634</strain>
    </source>
</reference>
<evidence type="ECO:0000313" key="2">
    <source>
        <dbReference type="Proteomes" id="UP000182486"/>
    </source>
</evidence>
<gene>
    <name evidence="1" type="ORF">BG844_24760</name>
</gene>
<dbReference type="EMBL" id="MEIA01000285">
    <property type="protein sequence ID" value="OJF11708.1"/>
    <property type="molecule type" value="Genomic_DNA"/>
</dbReference>
<accession>A0A1K0GL29</accession>
<comment type="caution">
    <text evidence="1">The sequence shown here is derived from an EMBL/GenBank/DDBJ whole genome shotgun (WGS) entry which is preliminary data.</text>
</comment>
<dbReference type="AlphaFoldDB" id="A0A1K0GL29"/>